<dbReference type="AlphaFoldDB" id="A0AAD6J633"/>
<keyword evidence="3" id="KW-0732">Signal</keyword>
<protein>
    <submittedName>
        <fullName evidence="4">Uncharacterized protein</fullName>
    </submittedName>
</protein>
<proteinExistence type="predicted"/>
<dbReference type="GO" id="GO:0006310">
    <property type="term" value="P:DNA recombination"/>
    <property type="evidence" value="ECO:0007669"/>
    <property type="project" value="TreeGrafter"/>
</dbReference>
<evidence type="ECO:0000256" key="2">
    <source>
        <dbReference type="SAM" id="MobiDB-lite"/>
    </source>
</evidence>
<organism evidence="4 5">
    <name type="scientific">Drechslerella dactyloides</name>
    <name type="common">Nematode-trapping fungus</name>
    <name type="synonym">Arthrobotrys dactyloides</name>
    <dbReference type="NCBI Taxonomy" id="74499"/>
    <lineage>
        <taxon>Eukaryota</taxon>
        <taxon>Fungi</taxon>
        <taxon>Dikarya</taxon>
        <taxon>Ascomycota</taxon>
        <taxon>Pezizomycotina</taxon>
        <taxon>Orbiliomycetes</taxon>
        <taxon>Orbiliales</taxon>
        <taxon>Orbiliaceae</taxon>
        <taxon>Drechslerella</taxon>
    </lineage>
</organism>
<feature type="compositionally biased region" description="Polar residues" evidence="2">
    <location>
        <begin position="322"/>
        <end position="339"/>
    </location>
</feature>
<feature type="signal peptide" evidence="3">
    <location>
        <begin position="1"/>
        <end position="18"/>
    </location>
</feature>
<gene>
    <name evidence="4" type="ORF">Dda_0644</name>
</gene>
<feature type="region of interest" description="Disordered" evidence="2">
    <location>
        <begin position="275"/>
        <end position="359"/>
    </location>
</feature>
<accession>A0AAD6J633</accession>
<sequence length="583" mass="63640">MLYFLCCGVFIALHCCLSATRQHHDALRITRQIITRDQDKMAAPTTPQKLCVPASSPYGSPEPLSDMPQPLSPEVPSQSAPPSPHEPLAPPIATIDSAETTASDTKTLTEYEEAAEDQAEDISNDHDSSMESGSAAMALPSESSPPELSSPTKRIFTASTKEPRYHNIDNIHAEHTSMDFPALGPVTEYTSVAGTLPTLPEYPSLVDSSPAELTTLASSPPRLPSPPSSITTTPSIPAAKRRRLNSSVAATSKLIKPFKSPLKLDNAIQNAAASTGQPLRYPPSTPPHKLALPYTPLRPVLSPTEEADEEDDISPTKPTPLTLPQRSAKSTIKSSNPPFRSSFKKAPKLSLSSPAAKSTKDPYILSLEQKHTKLQNSIREAKQLLDESSQALKIEQSGEDAKLEELIAKWRASAQAAADHMFSSVEQRVARMGGVAAYREMQNRRSGGGWGFADDDPEEGLTEEQKEARRQAMYEAGFDEVSELEKQQTETKNAKDDGDVSAYSYLLRIANESSPYLMGTFATSMFFTASASLKKNKFLTWAFNAVSSLLFALQQFTMGMMLGSLNIDLDIMGYDKNLQRWFK</sequence>
<keyword evidence="5" id="KW-1185">Reference proteome</keyword>
<evidence type="ECO:0000313" key="5">
    <source>
        <dbReference type="Proteomes" id="UP001221413"/>
    </source>
</evidence>
<evidence type="ECO:0000256" key="3">
    <source>
        <dbReference type="SAM" id="SignalP"/>
    </source>
</evidence>
<feature type="compositionally biased region" description="Acidic residues" evidence="2">
    <location>
        <begin position="110"/>
        <end position="122"/>
    </location>
</feature>
<dbReference type="PANTHER" id="PTHR28527">
    <property type="entry name" value="MATING-TYPE SWITCHING PROTEIN SWI2-RELATED"/>
    <property type="match status" value="1"/>
</dbReference>
<dbReference type="EMBL" id="JAQGDS010000001">
    <property type="protein sequence ID" value="KAJ6264497.1"/>
    <property type="molecule type" value="Genomic_DNA"/>
</dbReference>
<feature type="region of interest" description="Disordered" evidence="2">
    <location>
        <begin position="38"/>
        <end position="161"/>
    </location>
</feature>
<feature type="coiled-coil region" evidence="1">
    <location>
        <begin position="364"/>
        <end position="391"/>
    </location>
</feature>
<evidence type="ECO:0000256" key="1">
    <source>
        <dbReference type="SAM" id="Coils"/>
    </source>
</evidence>
<dbReference type="PANTHER" id="PTHR28527:SF1">
    <property type="entry name" value="SWI5-DEPENDENT RECOMBINATION DNA REPAIR PROTEIN 1"/>
    <property type="match status" value="1"/>
</dbReference>
<feature type="compositionally biased region" description="Pro residues" evidence="2">
    <location>
        <begin position="79"/>
        <end position="90"/>
    </location>
</feature>
<comment type="caution">
    <text evidence="4">The sequence shown here is derived from an EMBL/GenBank/DDBJ whole genome shotgun (WGS) entry which is preliminary data.</text>
</comment>
<reference evidence="4" key="1">
    <citation type="submission" date="2023-01" db="EMBL/GenBank/DDBJ databases">
        <title>The chitinases involved in constricting ring structure development in the nematode-trapping fungus Drechslerella dactyloides.</title>
        <authorList>
            <person name="Wang R."/>
            <person name="Zhang L."/>
            <person name="Tang P."/>
            <person name="Li S."/>
            <person name="Liang L."/>
        </authorList>
    </citation>
    <scope>NUCLEOTIDE SEQUENCE</scope>
    <source>
        <strain evidence="4">YMF1.00031</strain>
    </source>
</reference>
<dbReference type="Gene3D" id="6.10.140.1020">
    <property type="match status" value="1"/>
</dbReference>
<feature type="compositionally biased region" description="Low complexity" evidence="2">
    <location>
        <begin position="228"/>
        <end position="238"/>
    </location>
</feature>
<keyword evidence="1" id="KW-0175">Coiled coil</keyword>
<name>A0AAD6J633_DREDA</name>
<feature type="region of interest" description="Disordered" evidence="2">
    <location>
        <begin position="195"/>
        <end position="243"/>
    </location>
</feature>
<dbReference type="Proteomes" id="UP001221413">
    <property type="component" value="Unassembled WGS sequence"/>
</dbReference>
<feature type="compositionally biased region" description="Low complexity" evidence="2">
    <location>
        <begin position="139"/>
        <end position="151"/>
    </location>
</feature>
<evidence type="ECO:0000313" key="4">
    <source>
        <dbReference type="EMBL" id="KAJ6264497.1"/>
    </source>
</evidence>
<feature type="compositionally biased region" description="Polar residues" evidence="2">
    <location>
        <begin position="97"/>
        <end position="108"/>
    </location>
</feature>
<feature type="chain" id="PRO_5042102442" evidence="3">
    <location>
        <begin position="19"/>
        <end position="583"/>
    </location>
</feature>